<feature type="transmembrane region" description="Helical" evidence="6">
    <location>
        <begin position="206"/>
        <end position="224"/>
    </location>
</feature>
<reference evidence="8" key="1">
    <citation type="submission" date="2020-05" db="EMBL/GenBank/DDBJ databases">
        <authorList>
            <person name="Chiriac C."/>
            <person name="Salcher M."/>
            <person name="Ghai R."/>
            <person name="Kavagutti S V."/>
        </authorList>
    </citation>
    <scope>NUCLEOTIDE SEQUENCE</scope>
</reference>
<comment type="subcellular location">
    <subcellularLocation>
        <location evidence="1">Cell membrane</location>
        <topology evidence="1">Multi-pass membrane protein</topology>
    </subcellularLocation>
</comment>
<evidence type="ECO:0000256" key="4">
    <source>
        <dbReference type="ARBA" id="ARBA00022989"/>
    </source>
</evidence>
<feature type="transmembrane region" description="Helical" evidence="6">
    <location>
        <begin position="175"/>
        <end position="194"/>
    </location>
</feature>
<proteinExistence type="predicted"/>
<dbReference type="Pfam" id="PF00892">
    <property type="entry name" value="EamA"/>
    <property type="match status" value="1"/>
</dbReference>
<dbReference type="PANTHER" id="PTHR42920">
    <property type="entry name" value="OS03G0707200 PROTEIN-RELATED"/>
    <property type="match status" value="1"/>
</dbReference>
<evidence type="ECO:0000256" key="6">
    <source>
        <dbReference type="SAM" id="Phobius"/>
    </source>
</evidence>
<evidence type="ECO:0000313" key="8">
    <source>
        <dbReference type="EMBL" id="CAB4693915.1"/>
    </source>
</evidence>
<evidence type="ECO:0000256" key="2">
    <source>
        <dbReference type="ARBA" id="ARBA00022475"/>
    </source>
</evidence>
<dbReference type="PANTHER" id="PTHR42920:SF5">
    <property type="entry name" value="EAMA DOMAIN-CONTAINING PROTEIN"/>
    <property type="match status" value="1"/>
</dbReference>
<dbReference type="EMBL" id="CAEZXR010000047">
    <property type="protein sequence ID" value="CAB4693915.1"/>
    <property type="molecule type" value="Genomic_DNA"/>
</dbReference>
<keyword evidence="3 6" id="KW-0812">Transmembrane</keyword>
<feature type="transmembrane region" description="Helical" evidence="6">
    <location>
        <begin position="96"/>
        <end position="115"/>
    </location>
</feature>
<evidence type="ECO:0000259" key="7">
    <source>
        <dbReference type="Pfam" id="PF00892"/>
    </source>
</evidence>
<dbReference type="InterPro" id="IPR000620">
    <property type="entry name" value="EamA_dom"/>
</dbReference>
<feature type="domain" description="EamA" evidence="7">
    <location>
        <begin position="146"/>
        <end position="277"/>
    </location>
</feature>
<feature type="transmembrane region" description="Helical" evidence="6">
    <location>
        <begin position="72"/>
        <end position="90"/>
    </location>
</feature>
<feature type="transmembrane region" description="Helical" evidence="6">
    <location>
        <begin position="236"/>
        <end position="257"/>
    </location>
</feature>
<feature type="transmembrane region" description="Helical" evidence="6">
    <location>
        <begin position="122"/>
        <end position="138"/>
    </location>
</feature>
<feature type="transmembrane region" description="Helical" evidence="6">
    <location>
        <begin position="44"/>
        <end position="60"/>
    </location>
</feature>
<keyword evidence="4 6" id="KW-1133">Transmembrane helix</keyword>
<evidence type="ECO:0000256" key="1">
    <source>
        <dbReference type="ARBA" id="ARBA00004651"/>
    </source>
</evidence>
<sequence>MGPMSTSTARLLSPIWLVLIGILSVQFGAGIAKSLFDEVAPTTIVWLRLTASVVVLAAVTRPRLRGRSRADWLVVVGFGLSLGVMNWAIYQSFQRIPLGIAVTIEFVGPLTLAVLGSRRLRDLAWVGLAAVGVVLLGFDGGDVTLAGALFALLAGAAWASYILLSAQTGARWEGFDGLVVASLVAALMFTPYAATAGRGDLAQTHVLLLGCAVGLLSSVVPYSCELVALRSLKPAVFGILMSLEPAAAALAGIVVLGELLGPLQWLAMACVVLASVGATRTAPPLPAPVPD</sequence>
<name>A0A6J6PBD6_9ZZZZ</name>
<dbReference type="GO" id="GO:0005886">
    <property type="term" value="C:plasma membrane"/>
    <property type="evidence" value="ECO:0007669"/>
    <property type="project" value="UniProtKB-SubCell"/>
</dbReference>
<evidence type="ECO:0000256" key="3">
    <source>
        <dbReference type="ARBA" id="ARBA00022692"/>
    </source>
</evidence>
<feature type="transmembrane region" description="Helical" evidence="6">
    <location>
        <begin position="144"/>
        <end position="163"/>
    </location>
</feature>
<dbReference type="SUPFAM" id="SSF103481">
    <property type="entry name" value="Multidrug resistance efflux transporter EmrE"/>
    <property type="match status" value="2"/>
</dbReference>
<gene>
    <name evidence="8" type="ORF">UFOPK2579_00575</name>
</gene>
<organism evidence="8">
    <name type="scientific">freshwater metagenome</name>
    <dbReference type="NCBI Taxonomy" id="449393"/>
    <lineage>
        <taxon>unclassified sequences</taxon>
        <taxon>metagenomes</taxon>
        <taxon>ecological metagenomes</taxon>
    </lineage>
</organism>
<keyword evidence="2" id="KW-1003">Cell membrane</keyword>
<dbReference type="AlphaFoldDB" id="A0A6J6PBD6"/>
<protein>
    <submittedName>
        <fullName evidence="8">Unannotated protein</fullName>
    </submittedName>
</protein>
<dbReference type="InterPro" id="IPR051258">
    <property type="entry name" value="Diverse_Substrate_Transporter"/>
</dbReference>
<keyword evidence="5 6" id="KW-0472">Membrane</keyword>
<evidence type="ECO:0000256" key="5">
    <source>
        <dbReference type="ARBA" id="ARBA00023136"/>
    </source>
</evidence>
<accession>A0A6J6PBD6</accession>
<dbReference type="InterPro" id="IPR037185">
    <property type="entry name" value="EmrE-like"/>
</dbReference>